<dbReference type="PANTHER" id="PTHR30349">
    <property type="entry name" value="PHAGE INTEGRASE-RELATED"/>
    <property type="match status" value="1"/>
</dbReference>
<evidence type="ECO:0000256" key="2">
    <source>
        <dbReference type="ARBA" id="ARBA00023125"/>
    </source>
</evidence>
<evidence type="ECO:0000256" key="1">
    <source>
        <dbReference type="ARBA" id="ARBA00008857"/>
    </source>
</evidence>
<keyword evidence="3" id="KW-0233">DNA recombination</keyword>
<keyword evidence="6" id="KW-1185">Reference proteome</keyword>
<dbReference type="RefSeq" id="WP_318065854.1">
    <property type="nucleotide sequence ID" value="NZ_JAWONS010000280.1"/>
</dbReference>
<dbReference type="InterPro" id="IPR011010">
    <property type="entry name" value="DNA_brk_join_enz"/>
</dbReference>
<evidence type="ECO:0000313" key="6">
    <source>
        <dbReference type="Proteomes" id="UP001276854"/>
    </source>
</evidence>
<dbReference type="EMBL" id="JAWONS010000280">
    <property type="protein sequence ID" value="MDW2799668.1"/>
    <property type="molecule type" value="Genomic_DNA"/>
</dbReference>
<comment type="similarity">
    <text evidence="1">Belongs to the 'phage' integrase family.</text>
</comment>
<dbReference type="InterPro" id="IPR013762">
    <property type="entry name" value="Integrase-like_cat_sf"/>
</dbReference>
<accession>A0ABU4GPX0</accession>
<dbReference type="Gene3D" id="1.10.150.130">
    <property type="match status" value="1"/>
</dbReference>
<dbReference type="InterPro" id="IPR010998">
    <property type="entry name" value="Integrase_recombinase_N"/>
</dbReference>
<dbReference type="Gene3D" id="1.10.443.10">
    <property type="entry name" value="Intergrase catalytic core"/>
    <property type="match status" value="1"/>
</dbReference>
<keyword evidence="2" id="KW-0238">DNA-binding</keyword>
<dbReference type="InterPro" id="IPR050090">
    <property type="entry name" value="Tyrosine_recombinase_XerCD"/>
</dbReference>
<name>A0ABU4GPX0_9CLOT</name>
<gene>
    <name evidence="5" type="ORF">RZO55_19005</name>
</gene>
<sequence length="637" mass="74015">MDYYRNVTKVMGFLKEKHVCSSSCASHGECYKVFAEYLIINRVDYSDKTVNDWLASIKEDYSRQKCYYWSQYMIQMKEMISTGTISDRYLYLVQSSYDKVPDSLKLSLDAYLQSCIEDYTKRSWQLARIYCSEVMLFFHDHGATTICEFTYQDICLLYLTDLSCTPKTKSLILGHASRMMGFFSAQGWCPRGFPILLDSKIHPHVGVKERFSKKNQDSIECYREQSLDFPADELYDSIESFIEMLQMHGYIGTTLYMSRHILTSLYLFLEIHELGYLPKIAWIWFAEIRCTMGNSWKQWRRILKCYEEYTINGDILSDKKYRYEPDLLTSLPSWCRNPISAFLKRKKREFRSIATIEKSQYPCIRFCRFLVGHDISAFHELTPEIINKFSLSDPHDTFKGRSSYFTIIRQFLEYLEEAGSIKNKSLHKCLMTGSAPVEKFVDVLTELQINQIMKYRQKHDSPMELRNIAIVMLGLKMGLRASDVVNLKLCDIKWKQRQISIIQQKTQTQLTLPLPVDAGNSIYLYIRNGRPKSTDNHVFIRHKAPYGKITTKNCTKALHSILPERKEVKGGGFHVTRRTFATRLLRNQAGIATVIDSLGHRDNTSVMKYLSLDEETIRSCGLSLTETSLALEIGGLL</sequence>
<dbReference type="SUPFAM" id="SSF56349">
    <property type="entry name" value="DNA breaking-rejoining enzymes"/>
    <property type="match status" value="1"/>
</dbReference>
<dbReference type="Pfam" id="PF00589">
    <property type="entry name" value="Phage_integrase"/>
    <property type="match status" value="1"/>
</dbReference>
<evidence type="ECO:0000313" key="5">
    <source>
        <dbReference type="EMBL" id="MDW2799668.1"/>
    </source>
</evidence>
<reference evidence="5 6" key="1">
    <citation type="submission" date="2023-10" db="EMBL/GenBank/DDBJ databases">
        <title>A novel Glycoside Hydrolase 43-Like Enzyme from Clostrdium boliviensis is an Endo-xylanase, and a Candidate for Xylooligosaccharides Production from Different Xylan Substrates.</title>
        <authorList>
            <person name="Alvarez M.T."/>
            <person name="Rocabado-Villegas L.R."/>
            <person name="Salas-Veizaga D.M."/>
            <person name="Linares-Pasten J.A."/>
            <person name="Gudmundsdottir E.E."/>
            <person name="Hreggvidsson G.O."/>
            <person name="Adlercreutz P."/>
            <person name="Nordberg Karlsson E."/>
        </authorList>
    </citation>
    <scope>NUCLEOTIDE SEQUENCE [LARGE SCALE GENOMIC DNA]</scope>
    <source>
        <strain evidence="5 6">E-1</strain>
    </source>
</reference>
<evidence type="ECO:0000259" key="4">
    <source>
        <dbReference type="PROSITE" id="PS51898"/>
    </source>
</evidence>
<dbReference type="PROSITE" id="PS51898">
    <property type="entry name" value="TYR_RECOMBINASE"/>
    <property type="match status" value="1"/>
</dbReference>
<comment type="caution">
    <text evidence="5">The sequence shown here is derived from an EMBL/GenBank/DDBJ whole genome shotgun (WGS) entry which is preliminary data.</text>
</comment>
<organism evidence="5 6">
    <name type="scientific">Clostridium boliviensis</name>
    <dbReference type="NCBI Taxonomy" id="318465"/>
    <lineage>
        <taxon>Bacteria</taxon>
        <taxon>Bacillati</taxon>
        <taxon>Bacillota</taxon>
        <taxon>Clostridia</taxon>
        <taxon>Eubacteriales</taxon>
        <taxon>Clostridiaceae</taxon>
        <taxon>Clostridium</taxon>
    </lineage>
</organism>
<proteinExistence type="inferred from homology"/>
<dbReference type="PANTHER" id="PTHR30349:SF41">
    <property type="entry name" value="INTEGRASE_RECOMBINASE PROTEIN MJ0367-RELATED"/>
    <property type="match status" value="1"/>
</dbReference>
<dbReference type="InterPro" id="IPR002104">
    <property type="entry name" value="Integrase_catalytic"/>
</dbReference>
<feature type="domain" description="Tyr recombinase" evidence="4">
    <location>
        <begin position="439"/>
        <end position="622"/>
    </location>
</feature>
<protein>
    <submittedName>
        <fullName evidence="5">Tyrosine-type recombinase/integrase</fullName>
    </submittedName>
</protein>
<evidence type="ECO:0000256" key="3">
    <source>
        <dbReference type="ARBA" id="ARBA00023172"/>
    </source>
</evidence>
<dbReference type="Proteomes" id="UP001276854">
    <property type="component" value="Unassembled WGS sequence"/>
</dbReference>